<dbReference type="AlphaFoldDB" id="A0A7J9KBI5"/>
<evidence type="ECO:0000313" key="1">
    <source>
        <dbReference type="EMBL" id="MBA0843784.1"/>
    </source>
</evidence>
<accession>A0A7J9KBI5</accession>
<comment type="caution">
    <text evidence="1">The sequence shown here is derived from an EMBL/GenBank/DDBJ whole genome shotgun (WGS) entry which is preliminary data.</text>
</comment>
<gene>
    <name evidence="1" type="ORF">Goarm_000944</name>
</gene>
<dbReference type="EMBL" id="JABFAE010000013">
    <property type="protein sequence ID" value="MBA0843784.1"/>
    <property type="molecule type" value="Genomic_DNA"/>
</dbReference>
<evidence type="ECO:0000313" key="2">
    <source>
        <dbReference type="Proteomes" id="UP000593575"/>
    </source>
</evidence>
<organism evidence="1 2">
    <name type="scientific">Gossypium armourianum</name>
    <dbReference type="NCBI Taxonomy" id="34283"/>
    <lineage>
        <taxon>Eukaryota</taxon>
        <taxon>Viridiplantae</taxon>
        <taxon>Streptophyta</taxon>
        <taxon>Embryophyta</taxon>
        <taxon>Tracheophyta</taxon>
        <taxon>Spermatophyta</taxon>
        <taxon>Magnoliopsida</taxon>
        <taxon>eudicotyledons</taxon>
        <taxon>Gunneridae</taxon>
        <taxon>Pentapetalae</taxon>
        <taxon>rosids</taxon>
        <taxon>malvids</taxon>
        <taxon>Malvales</taxon>
        <taxon>Malvaceae</taxon>
        <taxon>Malvoideae</taxon>
        <taxon>Gossypium</taxon>
    </lineage>
</organism>
<proteinExistence type="predicted"/>
<dbReference type="Proteomes" id="UP000593575">
    <property type="component" value="Unassembled WGS sequence"/>
</dbReference>
<keyword evidence="2" id="KW-1185">Reference proteome</keyword>
<reference evidence="1 2" key="1">
    <citation type="journal article" date="2019" name="Genome Biol. Evol.">
        <title>Insights into the evolution of the New World diploid cottons (Gossypium, subgenus Houzingenia) based on genome sequencing.</title>
        <authorList>
            <person name="Grover C.E."/>
            <person name="Arick M.A. 2nd"/>
            <person name="Thrash A."/>
            <person name="Conover J.L."/>
            <person name="Sanders W.S."/>
            <person name="Peterson D.G."/>
            <person name="Frelichowski J.E."/>
            <person name="Scheffler J.A."/>
            <person name="Scheffler B.E."/>
            <person name="Wendel J.F."/>
        </authorList>
    </citation>
    <scope>NUCLEOTIDE SEQUENCE [LARGE SCALE GENOMIC DNA]</scope>
    <source>
        <strain evidence="1">6</strain>
        <tissue evidence="1">Leaf</tissue>
    </source>
</reference>
<sequence>MGDVLEKLSMLETNLSRWASKNKAWREERKQRLFSKLRELIPLMKS</sequence>
<protein>
    <submittedName>
        <fullName evidence="1">Uncharacterized protein</fullName>
    </submittedName>
</protein>
<name>A0A7J9KBI5_9ROSI</name>